<proteinExistence type="predicted"/>
<evidence type="ECO:0000313" key="4">
    <source>
        <dbReference type="Proteomes" id="UP000046122"/>
    </source>
</evidence>
<dbReference type="AlphaFoldDB" id="A0A090EHV5"/>
<keyword evidence="3" id="KW-1185">Reference proteome</keyword>
<sequence length="107" mass="12418">MNKNVRYKFDPTNPPPLTEAQKAEIAALKARPEDDIDTSDIPELTEEFWRTAVRNPYFKPIKQQLTLRLDSDVVAWFKRHTPDGRGYQSAINKALREYVTKQDRKAG</sequence>
<protein>
    <recommendedName>
        <fullName evidence="5">Cytoplasmic protein</fullName>
    </recommendedName>
</protein>
<dbReference type="EMBL" id="CCNE01000065">
    <property type="protein sequence ID" value="CDX62466.1"/>
    <property type="molecule type" value="Genomic_DNA"/>
</dbReference>
<dbReference type="Pfam" id="PF14384">
    <property type="entry name" value="BrnA_antitoxin"/>
    <property type="match status" value="1"/>
</dbReference>
<dbReference type="Proteomes" id="UP000045285">
    <property type="component" value="Unassembled WGS sequence"/>
</dbReference>
<dbReference type="Proteomes" id="UP000046122">
    <property type="component" value="Unassembled WGS sequence"/>
</dbReference>
<dbReference type="EMBL" id="CCMZ01000067">
    <property type="protein sequence ID" value="CDX27936.1"/>
    <property type="molecule type" value="Genomic_DNA"/>
</dbReference>
<name>A0A090EHV5_MESPL</name>
<reference evidence="1 4" key="1">
    <citation type="submission" date="2014-08" db="EMBL/GenBank/DDBJ databases">
        <authorList>
            <person name="Moulin Lionel"/>
        </authorList>
    </citation>
    <scope>NUCLEOTIDE SEQUENCE [LARGE SCALE GENOMIC DNA]</scope>
</reference>
<evidence type="ECO:0000313" key="2">
    <source>
        <dbReference type="EMBL" id="CDX62466.1"/>
    </source>
</evidence>
<reference evidence="3" key="2">
    <citation type="submission" date="2014-08" db="EMBL/GenBank/DDBJ databases">
        <authorList>
            <person name="Moulin L."/>
        </authorList>
    </citation>
    <scope>NUCLEOTIDE SEQUENCE [LARGE SCALE GENOMIC DNA]</scope>
</reference>
<gene>
    <name evidence="1" type="ORF">MPL3356_70367</name>
    <name evidence="2" type="ORF">MPL3365_70484</name>
</gene>
<accession>A0A090EHV5</accession>
<evidence type="ECO:0008006" key="5">
    <source>
        <dbReference type="Google" id="ProtNLM"/>
    </source>
</evidence>
<dbReference type="InterPro" id="IPR025528">
    <property type="entry name" value="BrnA_antitoxin"/>
</dbReference>
<evidence type="ECO:0000313" key="3">
    <source>
        <dbReference type="Proteomes" id="UP000045285"/>
    </source>
</evidence>
<evidence type="ECO:0000313" key="1">
    <source>
        <dbReference type="EMBL" id="CDX27936.1"/>
    </source>
</evidence>
<organism evidence="1 3">
    <name type="scientific">Mesorhizobium plurifarium</name>
    <dbReference type="NCBI Taxonomy" id="69974"/>
    <lineage>
        <taxon>Bacteria</taxon>
        <taxon>Pseudomonadati</taxon>
        <taxon>Pseudomonadota</taxon>
        <taxon>Alphaproteobacteria</taxon>
        <taxon>Hyphomicrobiales</taxon>
        <taxon>Phyllobacteriaceae</taxon>
        <taxon>Mesorhizobium</taxon>
    </lineage>
</organism>